<evidence type="ECO:0000256" key="1">
    <source>
        <dbReference type="ARBA" id="ARBA00001946"/>
    </source>
</evidence>
<keyword evidence="7" id="KW-0227">DNA damage</keyword>
<evidence type="ECO:0000256" key="8">
    <source>
        <dbReference type="ARBA" id="ARBA00022801"/>
    </source>
</evidence>
<dbReference type="GO" id="GO:0031297">
    <property type="term" value="P:replication fork processing"/>
    <property type="evidence" value="ECO:0007669"/>
    <property type="project" value="TreeGrafter"/>
</dbReference>
<dbReference type="InterPro" id="IPR042530">
    <property type="entry name" value="EME1/EME2_C"/>
</dbReference>
<evidence type="ECO:0000256" key="9">
    <source>
        <dbReference type="ARBA" id="ARBA00022842"/>
    </source>
</evidence>
<dbReference type="GO" id="GO:0000712">
    <property type="term" value="P:resolution of meiotic recombination intermediates"/>
    <property type="evidence" value="ECO:0007669"/>
    <property type="project" value="TreeGrafter"/>
</dbReference>
<keyword evidence="12" id="KW-0539">Nucleus</keyword>
<evidence type="ECO:0000256" key="4">
    <source>
        <dbReference type="ARBA" id="ARBA00022722"/>
    </source>
</evidence>
<evidence type="ECO:0000256" key="6">
    <source>
        <dbReference type="ARBA" id="ARBA00022759"/>
    </source>
</evidence>
<feature type="domain" description="ERCC4" evidence="15">
    <location>
        <begin position="407"/>
        <end position="674"/>
    </location>
</feature>
<evidence type="ECO:0000259" key="15">
    <source>
        <dbReference type="SMART" id="SM00891"/>
    </source>
</evidence>
<dbReference type="InterPro" id="IPR006166">
    <property type="entry name" value="ERCC4_domain"/>
</dbReference>
<reference evidence="16" key="1">
    <citation type="submission" date="2016-03" db="EMBL/GenBank/DDBJ databases">
        <title>Draft genome sequence of Rosellinia necatrix.</title>
        <authorList>
            <person name="Kanematsu S."/>
        </authorList>
    </citation>
    <scope>NUCLEOTIDE SEQUENCE [LARGE SCALE GENOMIC DNA]</scope>
    <source>
        <strain evidence="16">W97</strain>
    </source>
</reference>
<feature type="compositionally biased region" description="Basic and acidic residues" evidence="14">
    <location>
        <begin position="209"/>
        <end position="230"/>
    </location>
</feature>
<evidence type="ECO:0000256" key="13">
    <source>
        <dbReference type="ARBA" id="ARBA00023254"/>
    </source>
</evidence>
<feature type="region of interest" description="Disordered" evidence="14">
    <location>
        <begin position="105"/>
        <end position="147"/>
    </location>
</feature>
<dbReference type="GO" id="GO:0008821">
    <property type="term" value="F:crossover junction DNA endonuclease activity"/>
    <property type="evidence" value="ECO:0007669"/>
    <property type="project" value="TreeGrafter"/>
</dbReference>
<dbReference type="Proteomes" id="UP000054516">
    <property type="component" value="Unassembled WGS sequence"/>
</dbReference>
<keyword evidence="17" id="KW-1185">Reference proteome</keyword>
<dbReference type="GO" id="GO:0005634">
    <property type="term" value="C:nucleus"/>
    <property type="evidence" value="ECO:0007669"/>
    <property type="project" value="UniProtKB-SubCell"/>
</dbReference>
<evidence type="ECO:0000256" key="7">
    <source>
        <dbReference type="ARBA" id="ARBA00022763"/>
    </source>
</evidence>
<evidence type="ECO:0000256" key="10">
    <source>
        <dbReference type="ARBA" id="ARBA00023172"/>
    </source>
</evidence>
<evidence type="ECO:0000256" key="11">
    <source>
        <dbReference type="ARBA" id="ARBA00023204"/>
    </source>
</evidence>
<feature type="compositionally biased region" description="Polar residues" evidence="14">
    <location>
        <begin position="55"/>
        <end position="67"/>
    </location>
</feature>
<feature type="region of interest" description="Disordered" evidence="14">
    <location>
        <begin position="159"/>
        <end position="359"/>
    </location>
</feature>
<comment type="similarity">
    <text evidence="3">Belongs to the EME1/MMS4 family.</text>
</comment>
<dbReference type="Gene3D" id="3.40.50.10130">
    <property type="match status" value="1"/>
</dbReference>
<proteinExistence type="inferred from homology"/>
<evidence type="ECO:0000256" key="14">
    <source>
        <dbReference type="SAM" id="MobiDB-lite"/>
    </source>
</evidence>
<dbReference type="OMA" id="AIFTQHI"/>
<feature type="compositionally biased region" description="Polar residues" evidence="14">
    <location>
        <begin position="286"/>
        <end position="302"/>
    </location>
</feature>
<feature type="compositionally biased region" description="Basic and acidic residues" evidence="14">
    <location>
        <begin position="350"/>
        <end position="359"/>
    </location>
</feature>
<feature type="region of interest" description="Disordered" evidence="14">
    <location>
        <begin position="26"/>
        <end position="69"/>
    </location>
</feature>
<dbReference type="SMART" id="SM00891">
    <property type="entry name" value="ERCC4"/>
    <property type="match status" value="1"/>
</dbReference>
<dbReference type="STRING" id="77044.A0A1W2TI94"/>
<dbReference type="PANTHER" id="PTHR21077:SF5">
    <property type="entry name" value="CROSSOVER JUNCTION ENDONUCLEASE MMS4"/>
    <property type="match status" value="1"/>
</dbReference>
<dbReference type="InterPro" id="IPR033310">
    <property type="entry name" value="Mms4/EME1/EME2"/>
</dbReference>
<dbReference type="CDD" id="cd20085">
    <property type="entry name" value="XPF_nuclease_Mms4"/>
    <property type="match status" value="1"/>
</dbReference>
<keyword evidence="6" id="KW-0255">Endonuclease</keyword>
<dbReference type="EMBL" id="DF977461">
    <property type="protein sequence ID" value="GAP87875.1"/>
    <property type="molecule type" value="Genomic_DNA"/>
</dbReference>
<comment type="subcellular location">
    <subcellularLocation>
        <location evidence="2">Nucleus</location>
    </subcellularLocation>
</comment>
<sequence length="721" mass="79565">MPAEVISLLSSSPVGPSTGVIAASLESAKRSDARMPCRPLGYGKQNPANADAGRNGTNSAAGTSRAPSYQALDGGRKGYSGYGAQESLFVSDDFDTTVDLDASFYNNPRASPGFSPRREKRDYSASFKKRELASTRSSHRDSLQPMDIERRNRIADDIEFSSSPANPALPGGAEKAPAISSDPFASSQEKYMSTSHKPTPANSSYSLPKGHDKSGRDTTRCRSAGGDRKAQLSSKATFIDLSSDPPDSPPQPKPLSTSSNARVKATWDPISSSAPDTYDIQDLLASPSTAPTAMPCSQTRATTVDGSSDSDDLPDLNDVDPSTLRATKYSNYSSSRPTKRTMRKPSQCTEGKERGNRQKIEVREAEREYKRVEKVHAREERARQKEEERALAEVNKLRTDKKVSTPEMIVDIPTRISPELKVQLEAFLGDLNVQYETWDSTVEHVVKWRRKVTSWFDEEMGVWKPTPMRIQDEHHVLVIVHADEFVKFVLGEEGEDLEAHVLQMKSKFPNAKLVYLIEGLTTWMRKNRDLLNRQFASAVRNIGADADSDPSSIQPRRRNSNQVQEYIDEDKLEDALLSLQVLHGTLVHHTHAPVETAQWVAIFTQHISTIPYRRARDASADAGFCMESGQVSTGDNTKDTFLHMLQAITRVTSPIAYGIVAKYESMTDLIQGLEEEGPLALAECRKGASKDGALTDRTIGQAISKRIHKIFLGQDPTSTDV</sequence>
<evidence type="ECO:0000313" key="16">
    <source>
        <dbReference type="EMBL" id="GAP87875.1"/>
    </source>
</evidence>
<keyword evidence="11" id="KW-0234">DNA repair</keyword>
<protein>
    <submittedName>
        <fullName evidence="16">Putative ercc4 domain-containing protein</fullName>
    </submittedName>
</protein>
<dbReference type="GO" id="GO:0003677">
    <property type="term" value="F:DNA binding"/>
    <property type="evidence" value="ECO:0007669"/>
    <property type="project" value="InterPro"/>
</dbReference>
<keyword evidence="5" id="KW-0479">Metal-binding</keyword>
<feature type="compositionally biased region" description="Polar residues" evidence="14">
    <location>
        <begin position="183"/>
        <end position="206"/>
    </location>
</feature>
<dbReference type="Pfam" id="PF02732">
    <property type="entry name" value="ERCC4"/>
    <property type="match status" value="1"/>
</dbReference>
<evidence type="ECO:0000256" key="2">
    <source>
        <dbReference type="ARBA" id="ARBA00004123"/>
    </source>
</evidence>
<dbReference type="GO" id="GO:0031573">
    <property type="term" value="P:mitotic intra-S DNA damage checkpoint signaling"/>
    <property type="evidence" value="ECO:0007669"/>
    <property type="project" value="TreeGrafter"/>
</dbReference>
<comment type="cofactor">
    <cofactor evidence="1">
        <name>Mg(2+)</name>
        <dbReference type="ChEBI" id="CHEBI:18420"/>
    </cofactor>
</comment>
<evidence type="ECO:0000313" key="17">
    <source>
        <dbReference type="Proteomes" id="UP000054516"/>
    </source>
</evidence>
<feature type="compositionally biased region" description="Basic and acidic residues" evidence="14">
    <location>
        <begin position="116"/>
        <end position="147"/>
    </location>
</feature>
<keyword evidence="10" id="KW-0233">DNA recombination</keyword>
<dbReference type="GO" id="GO:0048476">
    <property type="term" value="C:Holliday junction resolvase complex"/>
    <property type="evidence" value="ECO:0007669"/>
    <property type="project" value="InterPro"/>
</dbReference>
<keyword evidence="13" id="KW-0469">Meiosis</keyword>
<keyword evidence="4" id="KW-0540">Nuclease</keyword>
<dbReference type="GO" id="GO:0006302">
    <property type="term" value="P:double-strand break repair"/>
    <property type="evidence" value="ECO:0007669"/>
    <property type="project" value="TreeGrafter"/>
</dbReference>
<dbReference type="PANTHER" id="PTHR21077">
    <property type="entry name" value="EME1 PROTEIN"/>
    <property type="match status" value="1"/>
</dbReference>
<feature type="compositionally biased region" description="Polar residues" evidence="14">
    <location>
        <begin position="324"/>
        <end position="336"/>
    </location>
</feature>
<dbReference type="OrthoDB" id="343092at2759"/>
<name>A0A1W2TI94_ROSNE</name>
<accession>A0A1W2TI94</accession>
<gene>
    <name evidence="16" type="ORF">SAMD00023353_1601330</name>
</gene>
<dbReference type="GO" id="GO:0046872">
    <property type="term" value="F:metal ion binding"/>
    <property type="evidence" value="ECO:0007669"/>
    <property type="project" value="UniProtKB-KW"/>
</dbReference>
<feature type="compositionally biased region" description="Acidic residues" evidence="14">
    <location>
        <begin position="308"/>
        <end position="318"/>
    </location>
</feature>
<dbReference type="InterPro" id="IPR047521">
    <property type="entry name" value="XPF_nuclease_EME1_ascomycetes"/>
</dbReference>
<evidence type="ECO:0000256" key="12">
    <source>
        <dbReference type="ARBA" id="ARBA00023242"/>
    </source>
</evidence>
<keyword evidence="8" id="KW-0378">Hydrolase</keyword>
<keyword evidence="9" id="KW-0460">Magnesium</keyword>
<organism evidence="16">
    <name type="scientific">Rosellinia necatrix</name>
    <name type="common">White root-rot fungus</name>
    <dbReference type="NCBI Taxonomy" id="77044"/>
    <lineage>
        <taxon>Eukaryota</taxon>
        <taxon>Fungi</taxon>
        <taxon>Dikarya</taxon>
        <taxon>Ascomycota</taxon>
        <taxon>Pezizomycotina</taxon>
        <taxon>Sordariomycetes</taxon>
        <taxon>Xylariomycetidae</taxon>
        <taxon>Xylariales</taxon>
        <taxon>Xylariaceae</taxon>
        <taxon>Rosellinia</taxon>
    </lineage>
</organism>
<evidence type="ECO:0000256" key="3">
    <source>
        <dbReference type="ARBA" id="ARBA00005313"/>
    </source>
</evidence>
<dbReference type="FunFam" id="1.10.150.670:FF:000004">
    <property type="entry name" value="Crossover junction endonuclease EME1"/>
    <property type="match status" value="1"/>
</dbReference>
<dbReference type="Gene3D" id="1.10.150.670">
    <property type="entry name" value="Crossover junction endonuclease EME1, DNA-binding domain"/>
    <property type="match status" value="1"/>
</dbReference>
<dbReference type="AlphaFoldDB" id="A0A1W2TI94"/>
<evidence type="ECO:0000256" key="5">
    <source>
        <dbReference type="ARBA" id="ARBA00022723"/>
    </source>
</evidence>